<keyword evidence="3" id="KW-1133">Transmembrane helix</keyword>
<proteinExistence type="predicted"/>
<comment type="catalytic activity">
    <reaction evidence="2">
        <text>a very-long-chain acyl-CoA + malonyl-CoA + H(+) = a very-long-chain 3-oxoacyl-CoA + CO2 + CoA</text>
        <dbReference type="Rhea" id="RHEA:32727"/>
        <dbReference type="ChEBI" id="CHEBI:15378"/>
        <dbReference type="ChEBI" id="CHEBI:16526"/>
        <dbReference type="ChEBI" id="CHEBI:57287"/>
        <dbReference type="ChEBI" id="CHEBI:57384"/>
        <dbReference type="ChEBI" id="CHEBI:90725"/>
        <dbReference type="ChEBI" id="CHEBI:90736"/>
        <dbReference type="EC" id="2.3.1.199"/>
    </reaction>
</comment>
<feature type="domain" description="FAE" evidence="4">
    <location>
        <begin position="232"/>
        <end position="340"/>
    </location>
</feature>
<dbReference type="GO" id="GO:0016020">
    <property type="term" value="C:membrane"/>
    <property type="evidence" value="ECO:0007669"/>
    <property type="project" value="InterPro"/>
</dbReference>
<comment type="caution">
    <text evidence="5">The sequence shown here is derived from an EMBL/GenBank/DDBJ whole genome shotgun (WGS) entry which is preliminary data.</text>
</comment>
<keyword evidence="3" id="KW-0472">Membrane</keyword>
<dbReference type="InterPro" id="IPR012392">
    <property type="entry name" value="3-ktacl-CoA_syn"/>
</dbReference>
<evidence type="ECO:0000256" key="3">
    <source>
        <dbReference type="SAM" id="Phobius"/>
    </source>
</evidence>
<evidence type="ECO:0000313" key="6">
    <source>
        <dbReference type="Proteomes" id="UP000886885"/>
    </source>
</evidence>
<keyword evidence="1" id="KW-0808">Transferase</keyword>
<keyword evidence="3" id="KW-0812">Transmembrane</keyword>
<evidence type="ECO:0000256" key="2">
    <source>
        <dbReference type="ARBA" id="ARBA00047375"/>
    </source>
</evidence>
<dbReference type="OrthoDB" id="329835at2759"/>
<evidence type="ECO:0000259" key="4">
    <source>
        <dbReference type="Pfam" id="PF08392"/>
    </source>
</evidence>
<accession>A0A8X7XZE2</accession>
<dbReference type="AlphaFoldDB" id="A0A8X7XZE2"/>
<dbReference type="InterPro" id="IPR013601">
    <property type="entry name" value="FAE1_typ3_polyketide_synth"/>
</dbReference>
<evidence type="ECO:0000313" key="5">
    <source>
        <dbReference type="EMBL" id="KAG6741149.1"/>
    </source>
</evidence>
<evidence type="ECO:0000256" key="1">
    <source>
        <dbReference type="ARBA" id="ARBA00023315"/>
    </source>
</evidence>
<dbReference type="GO" id="GO:0009922">
    <property type="term" value="F:fatty acid elongase activity"/>
    <property type="evidence" value="ECO:0007669"/>
    <property type="project" value="UniProtKB-EC"/>
</dbReference>
<protein>
    <recommendedName>
        <fullName evidence="4">FAE domain-containing protein</fullName>
    </recommendedName>
</protein>
<feature type="transmembrane region" description="Helical" evidence="3">
    <location>
        <begin position="93"/>
        <end position="110"/>
    </location>
</feature>
<keyword evidence="1" id="KW-0012">Acyltransferase</keyword>
<reference evidence="5" key="1">
    <citation type="journal article" date="2020" name="bioRxiv">
        <title>Hybrid origin of Populus tomentosa Carr. identified through genome sequencing and phylogenomic analysis.</title>
        <authorList>
            <person name="An X."/>
            <person name="Gao K."/>
            <person name="Chen Z."/>
            <person name="Li J."/>
            <person name="Yang X."/>
            <person name="Yang X."/>
            <person name="Zhou J."/>
            <person name="Guo T."/>
            <person name="Zhao T."/>
            <person name="Huang S."/>
            <person name="Miao D."/>
            <person name="Khan W.U."/>
            <person name="Rao P."/>
            <person name="Ye M."/>
            <person name="Lei B."/>
            <person name="Liao W."/>
            <person name="Wang J."/>
            <person name="Ji L."/>
            <person name="Li Y."/>
            <person name="Guo B."/>
            <person name="Mustafa N.S."/>
            <person name="Li S."/>
            <person name="Yun Q."/>
            <person name="Keller S.R."/>
            <person name="Mao J."/>
            <person name="Zhang R."/>
            <person name="Strauss S.H."/>
        </authorList>
    </citation>
    <scope>NUCLEOTIDE SEQUENCE</scope>
    <source>
        <strain evidence="5">GM15</strain>
        <tissue evidence="5">Leaf</tissue>
    </source>
</reference>
<sequence length="358" mass="40178">MERQQELLSTEIGNRGVENSGPYAGYLNFSVRVLRGLPDFLNSANLKYFEPGYSYLLSPMFYFLTAPVLIVILSAQIGKLFIWQDFCLKRDPVDALFIVGFLGLIIYIYLDLTPPSTYLVDFACFRAPDELKITEDELIELANKSGKFNDAAIKFQHRALKNSGIGDETYMPRIVFQPGHKITLKDGREEAAMVMFGAVDDLPAATKIRPKDINILIVNCGILNTIPSLSSIGNDMDMLLPSCFFRMGAAAMLLSSCKLDRWRSKYEMKRLVRTHQGVDNRSFKTMHLKEDAEGRQGLSVSKDLVEMGRHALKANINTLGPLVLPVSEQIHFFTNLLFKKKPSPCIPAKNPQVQLSTA</sequence>
<dbReference type="PANTHER" id="PTHR31561">
    <property type="entry name" value="3-KETOACYL-COA SYNTHASE"/>
    <property type="match status" value="1"/>
</dbReference>
<feature type="domain" description="FAE" evidence="4">
    <location>
        <begin position="116"/>
        <end position="231"/>
    </location>
</feature>
<dbReference type="GO" id="GO:0006633">
    <property type="term" value="P:fatty acid biosynthetic process"/>
    <property type="evidence" value="ECO:0007669"/>
    <property type="project" value="InterPro"/>
</dbReference>
<feature type="transmembrane region" description="Helical" evidence="3">
    <location>
        <begin position="60"/>
        <end position="81"/>
    </location>
</feature>
<dbReference type="Proteomes" id="UP000886885">
    <property type="component" value="Chromosome 18A"/>
</dbReference>
<dbReference type="Pfam" id="PF08392">
    <property type="entry name" value="FAE1_CUT1_RppA"/>
    <property type="match status" value="2"/>
</dbReference>
<gene>
    <name evidence="5" type="ORF">POTOM_056638</name>
</gene>
<keyword evidence="6" id="KW-1185">Reference proteome</keyword>
<organism evidence="5 6">
    <name type="scientific">Populus tomentosa</name>
    <name type="common">Chinese white poplar</name>
    <dbReference type="NCBI Taxonomy" id="118781"/>
    <lineage>
        <taxon>Eukaryota</taxon>
        <taxon>Viridiplantae</taxon>
        <taxon>Streptophyta</taxon>
        <taxon>Embryophyta</taxon>
        <taxon>Tracheophyta</taxon>
        <taxon>Spermatophyta</taxon>
        <taxon>Magnoliopsida</taxon>
        <taxon>eudicotyledons</taxon>
        <taxon>Gunneridae</taxon>
        <taxon>Pentapetalae</taxon>
        <taxon>rosids</taxon>
        <taxon>fabids</taxon>
        <taxon>Malpighiales</taxon>
        <taxon>Salicaceae</taxon>
        <taxon>Saliceae</taxon>
        <taxon>Populus</taxon>
    </lineage>
</organism>
<dbReference type="EMBL" id="JAAWWB010000035">
    <property type="protein sequence ID" value="KAG6741149.1"/>
    <property type="molecule type" value="Genomic_DNA"/>
</dbReference>
<name>A0A8X7XZE2_POPTO</name>